<evidence type="ECO:0000313" key="4">
    <source>
        <dbReference type="Proteomes" id="UP000821853"/>
    </source>
</evidence>
<feature type="signal peptide" evidence="2">
    <location>
        <begin position="1"/>
        <end position="18"/>
    </location>
</feature>
<evidence type="ECO:0000256" key="1">
    <source>
        <dbReference type="SAM" id="Coils"/>
    </source>
</evidence>
<dbReference type="OMA" id="MQVSTYY"/>
<feature type="chain" id="PRO_5039947745" evidence="2">
    <location>
        <begin position="19"/>
        <end position="427"/>
    </location>
</feature>
<feature type="coiled-coil region" evidence="1">
    <location>
        <begin position="255"/>
        <end position="289"/>
    </location>
</feature>
<dbReference type="OrthoDB" id="6493154at2759"/>
<name>A0A9J6GWB2_HAELO</name>
<protein>
    <submittedName>
        <fullName evidence="3">Uncharacterized protein</fullName>
    </submittedName>
</protein>
<accession>A0A9J6GWB2</accession>
<dbReference type="VEuPathDB" id="VectorBase:HLOH_048265"/>
<reference evidence="3 4" key="1">
    <citation type="journal article" date="2020" name="Cell">
        <title>Large-Scale Comparative Analyses of Tick Genomes Elucidate Their Genetic Diversity and Vector Capacities.</title>
        <authorList>
            <consortium name="Tick Genome and Microbiome Consortium (TIGMIC)"/>
            <person name="Jia N."/>
            <person name="Wang J."/>
            <person name="Shi W."/>
            <person name="Du L."/>
            <person name="Sun Y."/>
            <person name="Zhan W."/>
            <person name="Jiang J.F."/>
            <person name="Wang Q."/>
            <person name="Zhang B."/>
            <person name="Ji P."/>
            <person name="Bell-Sakyi L."/>
            <person name="Cui X.M."/>
            <person name="Yuan T.T."/>
            <person name="Jiang B.G."/>
            <person name="Yang W.F."/>
            <person name="Lam T.T."/>
            <person name="Chang Q.C."/>
            <person name="Ding S.J."/>
            <person name="Wang X.J."/>
            <person name="Zhu J.G."/>
            <person name="Ruan X.D."/>
            <person name="Zhao L."/>
            <person name="Wei J.T."/>
            <person name="Ye R.Z."/>
            <person name="Que T.C."/>
            <person name="Du C.H."/>
            <person name="Zhou Y.H."/>
            <person name="Cheng J.X."/>
            <person name="Dai P.F."/>
            <person name="Guo W.B."/>
            <person name="Han X.H."/>
            <person name="Huang E.J."/>
            <person name="Li L.F."/>
            <person name="Wei W."/>
            <person name="Gao Y.C."/>
            <person name="Liu J.Z."/>
            <person name="Shao H.Z."/>
            <person name="Wang X."/>
            <person name="Wang C.C."/>
            <person name="Yang T.C."/>
            <person name="Huo Q.B."/>
            <person name="Li W."/>
            <person name="Chen H.Y."/>
            <person name="Chen S.E."/>
            <person name="Zhou L.G."/>
            <person name="Ni X.B."/>
            <person name="Tian J.H."/>
            <person name="Sheng Y."/>
            <person name="Liu T."/>
            <person name="Pan Y.S."/>
            <person name="Xia L.Y."/>
            <person name="Li J."/>
            <person name="Zhao F."/>
            <person name="Cao W.C."/>
        </authorList>
    </citation>
    <scope>NUCLEOTIDE SEQUENCE [LARGE SCALE GENOMIC DNA]</scope>
    <source>
        <strain evidence="3">HaeL-2018</strain>
    </source>
</reference>
<dbReference type="PANTHER" id="PTHR11505">
    <property type="entry name" value="L1 TRANSPOSABLE ELEMENT-RELATED"/>
    <property type="match status" value="1"/>
</dbReference>
<comment type="caution">
    <text evidence="3">The sequence shown here is derived from an EMBL/GenBank/DDBJ whole genome shotgun (WGS) entry which is preliminary data.</text>
</comment>
<sequence length="427" mass="48051">MRVTPLLFVQIFAALSSANVWGAVAEEASFPQPPVLSSASTIAWSTSACCGAFALPVSVFYKFSEDDGPGVDERPIICERNETCDMVEGYISAQHYAFVGFGAGTLADMQLTPLLFVQVSFYCPFQFRAKMSALPAPPTLLCTAAAYRKRVQSKLSKKRFRLFSSRVLYLFLLSLLAGDMELNPGPDGIAQVNLPSHDDATQLDFLRALQSGQAAIMQKLDTIETRFAKPEAMIAEMNKNLGVTQGRIEDVSNLVSQQANVIRSLSQRVDELQEKSVDMEDRSRRLNLVFYGVDDTDQLEKWDQSEKLIQKICKDKLGIQLKSVQRAHRIGRFTGKTKRPIVVNFSSYKEKQDVLVNAKKFKGTNYSVSQDYSPETRSVRKHLWEYGKAKKEDKSNNVKLNFDKLIINDKAFRWDKEKEEVVPVTKP</sequence>
<proteinExistence type="predicted"/>
<evidence type="ECO:0000256" key="2">
    <source>
        <dbReference type="SAM" id="SignalP"/>
    </source>
</evidence>
<gene>
    <name evidence="3" type="ORF">HPB48_011826</name>
</gene>
<dbReference type="AlphaFoldDB" id="A0A9J6GWB2"/>
<keyword evidence="1" id="KW-0175">Coiled coil</keyword>
<dbReference type="Proteomes" id="UP000821853">
    <property type="component" value="Unassembled WGS sequence"/>
</dbReference>
<organism evidence="3 4">
    <name type="scientific">Haemaphysalis longicornis</name>
    <name type="common">Bush tick</name>
    <dbReference type="NCBI Taxonomy" id="44386"/>
    <lineage>
        <taxon>Eukaryota</taxon>
        <taxon>Metazoa</taxon>
        <taxon>Ecdysozoa</taxon>
        <taxon>Arthropoda</taxon>
        <taxon>Chelicerata</taxon>
        <taxon>Arachnida</taxon>
        <taxon>Acari</taxon>
        <taxon>Parasitiformes</taxon>
        <taxon>Ixodida</taxon>
        <taxon>Ixodoidea</taxon>
        <taxon>Ixodidae</taxon>
        <taxon>Haemaphysalinae</taxon>
        <taxon>Haemaphysalis</taxon>
    </lineage>
</organism>
<evidence type="ECO:0000313" key="3">
    <source>
        <dbReference type="EMBL" id="KAH9379177.1"/>
    </source>
</evidence>
<dbReference type="InterPro" id="IPR004244">
    <property type="entry name" value="Transposase_22"/>
</dbReference>
<keyword evidence="4" id="KW-1185">Reference proteome</keyword>
<dbReference type="EMBL" id="JABSTR010000009">
    <property type="protein sequence ID" value="KAH9379177.1"/>
    <property type="molecule type" value="Genomic_DNA"/>
</dbReference>
<keyword evidence="2" id="KW-0732">Signal</keyword>
<dbReference type="Gene3D" id="3.30.70.1820">
    <property type="entry name" value="L1 transposable element, RRM domain"/>
    <property type="match status" value="1"/>
</dbReference>